<dbReference type="Gene3D" id="2.10.109.10">
    <property type="entry name" value="Umud Fragment, subunit A"/>
    <property type="match status" value="1"/>
</dbReference>
<sequence>MFCLAFVLGVVRRRFGVVQVHGVSMHPHLTTGDRVIVARRPAACARGDVVVIRHPDLPGQAIKRVAAVAGDRLPGGRVVPPDHLFVLGDNLPSSLDSRHFGFVPMDRVAGRMVRRLAGSIPPVVGEDRNG</sequence>
<comment type="subcellular location">
    <subcellularLocation>
        <location evidence="1">Cell membrane</location>
        <topology evidence="1">Single-pass type II membrane protein</topology>
    </subcellularLocation>
</comment>
<dbReference type="InterPro" id="IPR052064">
    <property type="entry name" value="Mito_IMP1_subunit"/>
</dbReference>
<evidence type="ECO:0000256" key="4">
    <source>
        <dbReference type="ARBA" id="ARBA00038445"/>
    </source>
</evidence>
<gene>
    <name evidence="6" type="ORF">AB0I59_26465</name>
</gene>
<evidence type="ECO:0000313" key="7">
    <source>
        <dbReference type="Proteomes" id="UP001551675"/>
    </source>
</evidence>
<dbReference type="InterPro" id="IPR019533">
    <property type="entry name" value="Peptidase_S26"/>
</dbReference>
<dbReference type="Proteomes" id="UP001551675">
    <property type="component" value="Unassembled WGS sequence"/>
</dbReference>
<name>A0ABV3GKX1_MICGL</name>
<keyword evidence="3" id="KW-0472">Membrane</keyword>
<comment type="caution">
    <text evidence="6">The sequence shown here is derived from an EMBL/GenBank/DDBJ whole genome shotgun (WGS) entry which is preliminary data.</text>
</comment>
<keyword evidence="2" id="KW-0378">Hydrolase</keyword>
<dbReference type="InterPro" id="IPR019758">
    <property type="entry name" value="Pept_S26A_signal_pept_1_CS"/>
</dbReference>
<evidence type="ECO:0000256" key="1">
    <source>
        <dbReference type="ARBA" id="ARBA00004401"/>
    </source>
</evidence>
<reference evidence="6 7" key="1">
    <citation type="submission" date="2024-06" db="EMBL/GenBank/DDBJ databases">
        <title>The Natural Products Discovery Center: Release of the First 8490 Sequenced Strains for Exploring Actinobacteria Biosynthetic Diversity.</title>
        <authorList>
            <person name="Kalkreuter E."/>
            <person name="Kautsar S.A."/>
            <person name="Yang D."/>
            <person name="Bader C.D."/>
            <person name="Teijaro C.N."/>
            <person name="Fluegel L."/>
            <person name="Davis C.M."/>
            <person name="Simpson J.R."/>
            <person name="Lauterbach L."/>
            <person name="Steele A.D."/>
            <person name="Gui C."/>
            <person name="Meng S."/>
            <person name="Li G."/>
            <person name="Viehrig K."/>
            <person name="Ye F."/>
            <person name="Su P."/>
            <person name="Kiefer A.F."/>
            <person name="Nichols A."/>
            <person name="Cepeda A.J."/>
            <person name="Yan W."/>
            <person name="Fan B."/>
            <person name="Jiang Y."/>
            <person name="Adhikari A."/>
            <person name="Zheng C.-J."/>
            <person name="Schuster L."/>
            <person name="Cowan T.M."/>
            <person name="Smanski M.J."/>
            <person name="Chevrette M.G."/>
            <person name="De Carvalho L.P.S."/>
            <person name="Shen B."/>
        </authorList>
    </citation>
    <scope>NUCLEOTIDE SEQUENCE [LARGE SCALE GENOMIC DNA]</scope>
    <source>
        <strain evidence="6 7">NPDC050100</strain>
    </source>
</reference>
<feature type="domain" description="Peptidase S26" evidence="5">
    <location>
        <begin position="3"/>
        <end position="72"/>
    </location>
</feature>
<keyword evidence="7" id="KW-1185">Reference proteome</keyword>
<dbReference type="PROSITE" id="PS00761">
    <property type="entry name" value="SPASE_I_3"/>
    <property type="match status" value="1"/>
</dbReference>
<dbReference type="EMBL" id="JBFALK010000015">
    <property type="protein sequence ID" value="MEV0972157.1"/>
    <property type="molecule type" value="Genomic_DNA"/>
</dbReference>
<dbReference type="InterPro" id="IPR036286">
    <property type="entry name" value="LexA/Signal_pep-like_sf"/>
</dbReference>
<dbReference type="PANTHER" id="PTHR12383:SF16">
    <property type="entry name" value="MITOCHONDRIAL INNER MEMBRANE PROTEASE SUBUNIT 1"/>
    <property type="match status" value="1"/>
</dbReference>
<dbReference type="InterPro" id="IPR000223">
    <property type="entry name" value="Pept_S26A_signal_pept_1"/>
</dbReference>
<evidence type="ECO:0000256" key="2">
    <source>
        <dbReference type="ARBA" id="ARBA00022801"/>
    </source>
</evidence>
<dbReference type="CDD" id="cd06530">
    <property type="entry name" value="S26_SPase_I"/>
    <property type="match status" value="1"/>
</dbReference>
<dbReference type="PRINTS" id="PR00727">
    <property type="entry name" value="LEADERPTASE"/>
</dbReference>
<dbReference type="Pfam" id="PF10502">
    <property type="entry name" value="Peptidase_S26"/>
    <property type="match status" value="2"/>
</dbReference>
<feature type="domain" description="Peptidase S26" evidence="5">
    <location>
        <begin position="76"/>
        <end position="113"/>
    </location>
</feature>
<evidence type="ECO:0000313" key="6">
    <source>
        <dbReference type="EMBL" id="MEV0972157.1"/>
    </source>
</evidence>
<comment type="similarity">
    <text evidence="4">Belongs to the peptidase S26 family. IMP1 subfamily.</text>
</comment>
<accession>A0ABV3GKX1</accession>
<evidence type="ECO:0000259" key="5">
    <source>
        <dbReference type="Pfam" id="PF10502"/>
    </source>
</evidence>
<dbReference type="SUPFAM" id="SSF51306">
    <property type="entry name" value="LexA/Signal peptidase"/>
    <property type="match status" value="1"/>
</dbReference>
<dbReference type="PANTHER" id="PTHR12383">
    <property type="entry name" value="PROTEASE FAMILY S26 MITOCHONDRIAL INNER MEMBRANE PROTEASE-RELATED"/>
    <property type="match status" value="1"/>
</dbReference>
<protein>
    <submittedName>
        <fullName evidence="6">S26 family signal peptidase</fullName>
    </submittedName>
</protein>
<proteinExistence type="inferred from homology"/>
<dbReference type="RefSeq" id="WP_358137233.1">
    <property type="nucleotide sequence ID" value="NZ_JBFALK010000015.1"/>
</dbReference>
<evidence type="ECO:0000256" key="3">
    <source>
        <dbReference type="ARBA" id="ARBA00023136"/>
    </source>
</evidence>
<organism evidence="6 7">
    <name type="scientific">Microtetraspora glauca</name>
    <dbReference type="NCBI Taxonomy" id="1996"/>
    <lineage>
        <taxon>Bacteria</taxon>
        <taxon>Bacillati</taxon>
        <taxon>Actinomycetota</taxon>
        <taxon>Actinomycetes</taxon>
        <taxon>Streptosporangiales</taxon>
        <taxon>Streptosporangiaceae</taxon>
        <taxon>Microtetraspora</taxon>
    </lineage>
</organism>